<keyword evidence="4 7" id="KW-0238">DNA-binding</keyword>
<evidence type="ECO:0000256" key="2">
    <source>
        <dbReference type="ARBA" id="ARBA00023012"/>
    </source>
</evidence>
<dbReference type="GO" id="GO:0000976">
    <property type="term" value="F:transcription cis-regulatory region binding"/>
    <property type="evidence" value="ECO:0007669"/>
    <property type="project" value="TreeGrafter"/>
</dbReference>
<dbReference type="GO" id="GO:0000156">
    <property type="term" value="F:phosphorelay response regulator activity"/>
    <property type="evidence" value="ECO:0007669"/>
    <property type="project" value="TreeGrafter"/>
</dbReference>
<evidence type="ECO:0000256" key="1">
    <source>
        <dbReference type="ARBA" id="ARBA00022553"/>
    </source>
</evidence>
<dbReference type="AlphaFoldDB" id="Q98B07"/>
<dbReference type="CDD" id="cd00383">
    <property type="entry name" value="trans_reg_C"/>
    <property type="match status" value="1"/>
</dbReference>
<dbReference type="Gene3D" id="6.10.250.690">
    <property type="match status" value="1"/>
</dbReference>
<dbReference type="PANTHER" id="PTHR48111">
    <property type="entry name" value="REGULATOR OF RPOS"/>
    <property type="match status" value="1"/>
</dbReference>
<dbReference type="PATRIC" id="fig|266835.9.peg.4598"/>
<dbReference type="GO" id="GO:0032993">
    <property type="term" value="C:protein-DNA complex"/>
    <property type="evidence" value="ECO:0007669"/>
    <property type="project" value="TreeGrafter"/>
</dbReference>
<dbReference type="Gene3D" id="1.10.10.10">
    <property type="entry name" value="Winged helix-like DNA-binding domain superfamily/Winged helix DNA-binding domain"/>
    <property type="match status" value="1"/>
</dbReference>
<feature type="DNA-binding region" description="OmpR/PhoB-type" evidence="7">
    <location>
        <begin position="125"/>
        <end position="223"/>
    </location>
</feature>
<evidence type="ECO:0000313" key="10">
    <source>
        <dbReference type="EMBL" id="BAB52165.1"/>
    </source>
</evidence>
<dbReference type="Pfam" id="PF00486">
    <property type="entry name" value="Trans_reg_C"/>
    <property type="match status" value="1"/>
</dbReference>
<dbReference type="SMART" id="SM00448">
    <property type="entry name" value="REC"/>
    <property type="match status" value="1"/>
</dbReference>
<dbReference type="eggNOG" id="COG0745">
    <property type="taxonomic scope" value="Bacteria"/>
</dbReference>
<dbReference type="InterPro" id="IPR036388">
    <property type="entry name" value="WH-like_DNA-bd_sf"/>
</dbReference>
<evidence type="ECO:0000256" key="7">
    <source>
        <dbReference type="PROSITE-ProRule" id="PRU01091"/>
    </source>
</evidence>
<gene>
    <name evidence="10" type="ordered locus">mll5778</name>
</gene>
<dbReference type="InterPro" id="IPR039420">
    <property type="entry name" value="WalR-like"/>
</dbReference>
<dbReference type="Pfam" id="PF00072">
    <property type="entry name" value="Response_reg"/>
    <property type="match status" value="1"/>
</dbReference>
<dbReference type="KEGG" id="mlo:mll5778"/>
<name>Q98B07_RHILO</name>
<dbReference type="HOGENOM" id="CLU_000445_30_1_5"/>
<dbReference type="RefSeq" id="WP_010913501.1">
    <property type="nucleotide sequence ID" value="NC_002678.2"/>
</dbReference>
<dbReference type="InterPro" id="IPR011006">
    <property type="entry name" value="CheY-like_superfamily"/>
</dbReference>
<dbReference type="PROSITE" id="PS51755">
    <property type="entry name" value="OMPR_PHOB"/>
    <property type="match status" value="1"/>
</dbReference>
<feature type="domain" description="OmpR/PhoB-type" evidence="9">
    <location>
        <begin position="125"/>
        <end position="223"/>
    </location>
</feature>
<evidence type="ECO:0000259" key="9">
    <source>
        <dbReference type="PROSITE" id="PS51755"/>
    </source>
</evidence>
<reference evidence="10 11" key="1">
    <citation type="journal article" date="2000" name="DNA Res.">
        <title>Complete genome structure of the nitrogen-fixing symbiotic bacterium Mesorhizobium loti.</title>
        <authorList>
            <person name="Kaneko T."/>
            <person name="Nakamura Y."/>
            <person name="Sato S."/>
            <person name="Asamizu E."/>
            <person name="Kato T."/>
            <person name="Sasamoto S."/>
            <person name="Watanabe A."/>
            <person name="Idesawa K."/>
            <person name="Ishikawa A."/>
            <person name="Kawashima K."/>
            <person name="Kimura T."/>
            <person name="Kishida Y."/>
            <person name="Kiyokawa C."/>
            <person name="Kohara M."/>
            <person name="Matsumoto M."/>
            <person name="Matsuno A."/>
            <person name="Mochizuki Y."/>
            <person name="Nakayama S."/>
            <person name="Nakazaki N."/>
            <person name="Shimpo S."/>
            <person name="Sugimoto M."/>
            <person name="Takeuchi C."/>
            <person name="Yamada M."/>
            <person name="Tabata S."/>
        </authorList>
    </citation>
    <scope>NUCLEOTIDE SEQUENCE [LARGE SCALE GENOMIC DNA]</scope>
    <source>
        <strain evidence="11">LMG 29417 / CECT 9101 / MAFF 303099</strain>
    </source>
</reference>
<evidence type="ECO:0000256" key="3">
    <source>
        <dbReference type="ARBA" id="ARBA00023015"/>
    </source>
</evidence>
<accession>Q98B07</accession>
<sequence>MIKVLVVEDDADTADEIVDEFCAAGFEVERAATGPDGLTKAKTQAFDVITLDRLLPGLDGLSLLENLRGGGVDTPVMVLSALSSVDERIRGLRAGGDDYLVKPFSLAELRTRIEVLARRTPDQRATVLRLADLELDLLTRTVRRGTRIVELVPREITLLEYLLRHAEQVVTRGMLFEHVWHYRFDPGTNLVDVHIGRLRRKIDLADELPLIHTIRGRGFVLRAQD</sequence>
<dbReference type="SUPFAM" id="SSF52172">
    <property type="entry name" value="CheY-like"/>
    <property type="match status" value="1"/>
</dbReference>
<organism evidence="10 11">
    <name type="scientific">Mesorhizobium japonicum (strain LMG 29417 / CECT 9101 / MAFF 303099)</name>
    <name type="common">Mesorhizobium loti (strain MAFF 303099)</name>
    <dbReference type="NCBI Taxonomy" id="266835"/>
    <lineage>
        <taxon>Bacteria</taxon>
        <taxon>Pseudomonadati</taxon>
        <taxon>Pseudomonadota</taxon>
        <taxon>Alphaproteobacteria</taxon>
        <taxon>Hyphomicrobiales</taxon>
        <taxon>Phyllobacteriaceae</taxon>
        <taxon>Mesorhizobium</taxon>
    </lineage>
</organism>
<keyword evidence="1 6" id="KW-0597">Phosphoprotein</keyword>
<evidence type="ECO:0000313" key="11">
    <source>
        <dbReference type="Proteomes" id="UP000000552"/>
    </source>
</evidence>
<keyword evidence="2" id="KW-0902">Two-component regulatory system</keyword>
<evidence type="ECO:0000256" key="4">
    <source>
        <dbReference type="ARBA" id="ARBA00023125"/>
    </source>
</evidence>
<dbReference type="GO" id="GO:0006355">
    <property type="term" value="P:regulation of DNA-templated transcription"/>
    <property type="evidence" value="ECO:0007669"/>
    <property type="project" value="InterPro"/>
</dbReference>
<evidence type="ECO:0000256" key="5">
    <source>
        <dbReference type="ARBA" id="ARBA00023163"/>
    </source>
</evidence>
<dbReference type="InterPro" id="IPR001789">
    <property type="entry name" value="Sig_transdc_resp-reg_receiver"/>
</dbReference>
<dbReference type="GO" id="GO:0005829">
    <property type="term" value="C:cytosol"/>
    <property type="evidence" value="ECO:0007669"/>
    <property type="project" value="TreeGrafter"/>
</dbReference>
<dbReference type="FunFam" id="1.10.10.10:FF:000005">
    <property type="entry name" value="Two-component system response regulator"/>
    <property type="match status" value="1"/>
</dbReference>
<evidence type="ECO:0000259" key="8">
    <source>
        <dbReference type="PROSITE" id="PS50110"/>
    </source>
</evidence>
<dbReference type="InterPro" id="IPR001867">
    <property type="entry name" value="OmpR/PhoB-type_DNA-bd"/>
</dbReference>
<dbReference type="PANTHER" id="PTHR48111:SF76">
    <property type="entry name" value="TWO-COMPONENT RESPONSE REGULATOR"/>
    <property type="match status" value="1"/>
</dbReference>
<proteinExistence type="predicted"/>
<dbReference type="Gene3D" id="3.40.50.2300">
    <property type="match status" value="1"/>
</dbReference>
<dbReference type="Proteomes" id="UP000000552">
    <property type="component" value="Chromosome"/>
</dbReference>
<feature type="modified residue" description="4-aspartylphosphate" evidence="6">
    <location>
        <position position="52"/>
    </location>
</feature>
<dbReference type="SMART" id="SM00862">
    <property type="entry name" value="Trans_reg_C"/>
    <property type="match status" value="1"/>
</dbReference>
<keyword evidence="5" id="KW-0804">Transcription</keyword>
<protein>
    <submittedName>
        <fullName evidence="10">Two-component response regulator</fullName>
    </submittedName>
</protein>
<dbReference type="EMBL" id="BA000012">
    <property type="protein sequence ID" value="BAB52165.1"/>
    <property type="molecule type" value="Genomic_DNA"/>
</dbReference>
<feature type="domain" description="Response regulatory" evidence="8">
    <location>
        <begin position="3"/>
        <end position="117"/>
    </location>
</feature>
<keyword evidence="3" id="KW-0805">Transcription regulation</keyword>
<dbReference type="PROSITE" id="PS50110">
    <property type="entry name" value="RESPONSE_REGULATORY"/>
    <property type="match status" value="1"/>
</dbReference>
<evidence type="ECO:0000256" key="6">
    <source>
        <dbReference type="PROSITE-ProRule" id="PRU00169"/>
    </source>
</evidence>